<gene>
    <name evidence="2" type="ORF">MSZNOR_1088</name>
</gene>
<dbReference type="Gene3D" id="1.20.120.1490">
    <property type="match status" value="1"/>
</dbReference>
<feature type="signal peptide" evidence="1">
    <location>
        <begin position="1"/>
        <end position="25"/>
    </location>
</feature>
<dbReference type="InterPro" id="IPR012899">
    <property type="entry name" value="LTXXQ"/>
</dbReference>
<dbReference type="EMBL" id="OX458333">
    <property type="protein sequence ID" value="CAI8774080.1"/>
    <property type="molecule type" value="Genomic_DNA"/>
</dbReference>
<name>A0ABN8X295_9GAMM</name>
<dbReference type="Proteomes" id="UP001162030">
    <property type="component" value="Chromosome"/>
</dbReference>
<sequence>MNKQFAFLTASIVLLTALEPAAATATQAPESQPQAMDSPKHDELHKLFERVHEGGTRAHKSYGDVMLHHIDELKLSDDQIGKIVRIHRDNQQKIKEIAKKLRETQRSAYQLFLNPASDEADIRNAAKRHTEMFDTLVDTALNSRAAINAVLTPEQLNRLKTLKAQP</sequence>
<feature type="chain" id="PRO_5045280829" evidence="1">
    <location>
        <begin position="26"/>
        <end position="166"/>
    </location>
</feature>
<evidence type="ECO:0000256" key="1">
    <source>
        <dbReference type="SAM" id="SignalP"/>
    </source>
</evidence>
<evidence type="ECO:0000313" key="3">
    <source>
        <dbReference type="Proteomes" id="UP001162030"/>
    </source>
</evidence>
<accession>A0ABN8X295</accession>
<proteinExistence type="predicted"/>
<evidence type="ECO:0000313" key="2">
    <source>
        <dbReference type="EMBL" id="CAI8774080.1"/>
    </source>
</evidence>
<keyword evidence="1" id="KW-0732">Signal</keyword>
<reference evidence="2 3" key="1">
    <citation type="submission" date="2023-03" db="EMBL/GenBank/DDBJ databases">
        <authorList>
            <person name="Pearce D."/>
        </authorList>
    </citation>
    <scope>NUCLEOTIDE SEQUENCE [LARGE SCALE GENOMIC DNA]</scope>
    <source>
        <strain evidence="2">Msz</strain>
    </source>
</reference>
<protein>
    <submittedName>
        <fullName evidence="2">Periplasmic protein CpxP/Spy</fullName>
    </submittedName>
</protein>
<dbReference type="Pfam" id="PF07813">
    <property type="entry name" value="LTXXQ"/>
    <property type="match status" value="1"/>
</dbReference>
<dbReference type="RefSeq" id="WP_051332077.1">
    <property type="nucleotide sequence ID" value="NZ_OX458333.1"/>
</dbReference>
<organism evidence="2 3">
    <name type="scientific">Methylocaldum szegediense</name>
    <dbReference type="NCBI Taxonomy" id="73780"/>
    <lineage>
        <taxon>Bacteria</taxon>
        <taxon>Pseudomonadati</taxon>
        <taxon>Pseudomonadota</taxon>
        <taxon>Gammaproteobacteria</taxon>
        <taxon>Methylococcales</taxon>
        <taxon>Methylococcaceae</taxon>
        <taxon>Methylocaldum</taxon>
    </lineage>
</organism>
<keyword evidence="3" id="KW-1185">Reference proteome</keyword>